<dbReference type="Pfam" id="PF08285">
    <property type="entry name" value="DPM3"/>
    <property type="match status" value="1"/>
</dbReference>
<evidence type="ECO:0000256" key="6">
    <source>
        <dbReference type="ARBA" id="ARBA00023136"/>
    </source>
</evidence>
<dbReference type="EMBL" id="CVQI01012336">
    <property type="protein sequence ID" value="CRK21798.1"/>
    <property type="molecule type" value="Genomic_DNA"/>
</dbReference>
<name>A0A0G4LIH8_VERLO</name>
<protein>
    <submittedName>
        <fullName evidence="9">Uncharacterized protein</fullName>
    </submittedName>
</protein>
<evidence type="ECO:0000256" key="3">
    <source>
        <dbReference type="ARBA" id="ARBA00022692"/>
    </source>
</evidence>
<feature type="compositionally biased region" description="Basic and acidic residues" evidence="7">
    <location>
        <begin position="220"/>
        <end position="235"/>
    </location>
</feature>
<accession>A0A0G4LIH8</accession>
<organism evidence="9 10">
    <name type="scientific">Verticillium longisporum</name>
    <name type="common">Verticillium dahliae var. longisporum</name>
    <dbReference type="NCBI Taxonomy" id="100787"/>
    <lineage>
        <taxon>Eukaryota</taxon>
        <taxon>Fungi</taxon>
        <taxon>Dikarya</taxon>
        <taxon>Ascomycota</taxon>
        <taxon>Pezizomycotina</taxon>
        <taxon>Sordariomycetes</taxon>
        <taxon>Hypocreomycetidae</taxon>
        <taxon>Glomerellales</taxon>
        <taxon>Plectosphaerellaceae</taxon>
        <taxon>Verticillium</taxon>
    </lineage>
</organism>
<dbReference type="InterPro" id="IPR013174">
    <property type="entry name" value="DPM3"/>
</dbReference>
<dbReference type="AlphaFoldDB" id="A0A0G4LIH8"/>
<keyword evidence="5 8" id="KW-1133">Transmembrane helix</keyword>
<evidence type="ECO:0000256" key="8">
    <source>
        <dbReference type="SAM" id="Phobius"/>
    </source>
</evidence>
<proteinExistence type="inferred from homology"/>
<evidence type="ECO:0000256" key="5">
    <source>
        <dbReference type="ARBA" id="ARBA00022989"/>
    </source>
</evidence>
<keyword evidence="6 8" id="KW-0472">Membrane</keyword>
<comment type="similarity">
    <text evidence="2">Belongs to the DPM3 family.</text>
</comment>
<comment type="subcellular location">
    <subcellularLocation>
        <location evidence="1">Endoplasmic reticulum membrane</location>
        <topology evidence="1">Multi-pass membrane protein</topology>
    </subcellularLocation>
</comment>
<feature type="transmembrane region" description="Helical" evidence="8">
    <location>
        <begin position="7"/>
        <end position="28"/>
    </location>
</feature>
<evidence type="ECO:0000256" key="7">
    <source>
        <dbReference type="SAM" id="MobiDB-lite"/>
    </source>
</evidence>
<feature type="region of interest" description="Disordered" evidence="7">
    <location>
        <begin position="143"/>
        <end position="193"/>
    </location>
</feature>
<feature type="region of interest" description="Disordered" evidence="7">
    <location>
        <begin position="206"/>
        <end position="297"/>
    </location>
</feature>
<feature type="compositionally biased region" description="Basic and acidic residues" evidence="7">
    <location>
        <begin position="247"/>
        <end position="260"/>
    </location>
</feature>
<feature type="transmembrane region" description="Helical" evidence="8">
    <location>
        <begin position="40"/>
        <end position="58"/>
    </location>
</feature>
<dbReference type="PANTHER" id="PTHR16433">
    <property type="entry name" value="DOLICHOL-PHOSPHATE MANNOSYLTRANSFERASE SUBUNIT 3"/>
    <property type="match status" value="1"/>
</dbReference>
<dbReference type="PANTHER" id="PTHR16433:SF0">
    <property type="entry name" value="DOLICHOL-PHOSPHATE MANNOSYLTRANSFERASE SUBUNIT 3"/>
    <property type="match status" value="1"/>
</dbReference>
<evidence type="ECO:0000313" key="10">
    <source>
        <dbReference type="Proteomes" id="UP000045706"/>
    </source>
</evidence>
<dbReference type="GO" id="GO:0005789">
    <property type="term" value="C:endoplasmic reticulum membrane"/>
    <property type="evidence" value="ECO:0007669"/>
    <property type="project" value="UniProtKB-SubCell"/>
</dbReference>
<reference evidence="10" key="1">
    <citation type="submission" date="2015-05" db="EMBL/GenBank/DDBJ databases">
        <authorList>
            <person name="Fogelqvist Johan"/>
        </authorList>
    </citation>
    <scope>NUCLEOTIDE SEQUENCE [LARGE SCALE GENOMIC DNA]</scope>
</reference>
<dbReference type="Proteomes" id="UP000045706">
    <property type="component" value="Unassembled WGS sequence"/>
</dbReference>
<evidence type="ECO:0000256" key="4">
    <source>
        <dbReference type="ARBA" id="ARBA00022824"/>
    </source>
</evidence>
<dbReference type="GO" id="GO:0006506">
    <property type="term" value="P:GPI anchor biosynthetic process"/>
    <property type="evidence" value="ECO:0007669"/>
    <property type="project" value="TreeGrafter"/>
</dbReference>
<evidence type="ECO:0000313" key="9">
    <source>
        <dbReference type="EMBL" id="CRK21798.1"/>
    </source>
</evidence>
<sequence length="297" mass="32777">MTRAQQTISLALLVGSLYLALFLELVPLPSIVQEQVVPVLPFWFVVSFGAYLLARLGFNVMTFNDVPEAHKELMAEIDLAKVDLRALGRLSFTRAALLAMPAKGSNGGRLEVAALALRPKASDAVPSSPAYTFYTGPVRNFALNPPPHGDTARDIRRRRWTTKRPTSNALLPSTRAKQGVEKSRSALPSARAITDAVPKLDDATIKRTVEDDEQVVNSKQAEEREKDAGDGRDTVEDSSSDLSDQGRTLDDGWDADHDTDVDSNWSDETIVWDRPWSPSETSPPSERNSVALRYVYR</sequence>
<gene>
    <name evidence="9" type="ORF">BN1723_012476</name>
</gene>
<keyword evidence="3 8" id="KW-0812">Transmembrane</keyword>
<evidence type="ECO:0000256" key="2">
    <source>
        <dbReference type="ARBA" id="ARBA00010430"/>
    </source>
</evidence>
<evidence type="ECO:0000256" key="1">
    <source>
        <dbReference type="ARBA" id="ARBA00004477"/>
    </source>
</evidence>
<keyword evidence="4" id="KW-0256">Endoplasmic reticulum</keyword>
<feature type="compositionally biased region" description="Low complexity" evidence="7">
    <location>
        <begin position="275"/>
        <end position="286"/>
    </location>
</feature>
<dbReference type="GO" id="GO:0033185">
    <property type="term" value="C:dolichol-phosphate-mannose synthase complex"/>
    <property type="evidence" value="ECO:0007669"/>
    <property type="project" value="TreeGrafter"/>
</dbReference>